<dbReference type="AlphaFoldDB" id="A0A067K6W8"/>
<dbReference type="EMBL" id="KK914794">
    <property type="protein sequence ID" value="KDP28015.1"/>
    <property type="molecule type" value="Genomic_DNA"/>
</dbReference>
<dbReference type="PANTHER" id="PTHR34954">
    <property type="entry name" value="EXPRESSED PROTEIN"/>
    <property type="match status" value="1"/>
</dbReference>
<dbReference type="Proteomes" id="UP000027138">
    <property type="component" value="Unassembled WGS sequence"/>
</dbReference>
<name>A0A067K6W8_JATCU</name>
<accession>A0A067K6W8</accession>
<dbReference type="GO" id="GO:0009941">
    <property type="term" value="C:chloroplast envelope"/>
    <property type="evidence" value="ECO:0007669"/>
    <property type="project" value="TreeGrafter"/>
</dbReference>
<organism evidence="1 2">
    <name type="scientific">Jatropha curcas</name>
    <name type="common">Barbados nut</name>
    <dbReference type="NCBI Taxonomy" id="180498"/>
    <lineage>
        <taxon>Eukaryota</taxon>
        <taxon>Viridiplantae</taxon>
        <taxon>Streptophyta</taxon>
        <taxon>Embryophyta</taxon>
        <taxon>Tracheophyta</taxon>
        <taxon>Spermatophyta</taxon>
        <taxon>Magnoliopsida</taxon>
        <taxon>eudicotyledons</taxon>
        <taxon>Gunneridae</taxon>
        <taxon>Pentapetalae</taxon>
        <taxon>rosids</taxon>
        <taxon>fabids</taxon>
        <taxon>Malpighiales</taxon>
        <taxon>Euphorbiaceae</taxon>
        <taxon>Crotonoideae</taxon>
        <taxon>Jatropheae</taxon>
        <taxon>Jatropha</taxon>
    </lineage>
</organism>
<sequence length="469" mass="52023">MKKLRWAMDGGFWELDVSTPLTLEGEARAVPGDPLPLGLCRGTKLSRTKQIHFFQRFMASPFVPSYSPSTRGHGFSFQSVLPIPTFSQNWFGTLLGQFNLQKFLSSLNESSNLQSSLSSRLQTICRRLRDKSLYAVGFCSELYVTPDDTLLFSFDTYGDNRSTRKKAVLHHKFPNHNLTLEAVSPGLFADNSGNYWDVPFSMAIDLASVTSSDSGPSFRLCVHHNSGSPKPFQSDQTSAVPAALLPGSSVKSAFSFKKSIDIWRSNAQKLKMVQPYDLFLSNPHISASGIIGATVTTYIGDNSVRSQEVDDSLDFKGLCIRAPEVKSALLGDIFSSVAFTAQYGNFQRPFLDLTRFHVCLDFPSGSKFLSGAAKVAQDFFNSQQPSMGTVKAICPNALVSFQQQIAGPFSLRVDSGVVIDWKKTDWHMRVHDPVFAVEYALQVLGSAKAIAWFSPKQKEFMVELRFFET</sequence>
<dbReference type="STRING" id="180498.A0A067K6W8"/>
<dbReference type="GO" id="GO:0034196">
    <property type="term" value="P:acylglycerol transport"/>
    <property type="evidence" value="ECO:0007669"/>
    <property type="project" value="InterPro"/>
</dbReference>
<dbReference type="PANTHER" id="PTHR34954:SF4">
    <property type="entry name" value="PROTEIN TRIGALACTOSYLDIACYLGLYCEROL 4, CHLOROPLASTIC"/>
    <property type="match status" value="1"/>
</dbReference>
<evidence type="ECO:0008006" key="3">
    <source>
        <dbReference type="Google" id="ProtNLM"/>
    </source>
</evidence>
<protein>
    <recommendedName>
        <fullName evidence="3">Protein TRIGALACTOSYLDIACYLGLYCEROL 4, chloroplastic</fullName>
    </recommendedName>
</protein>
<dbReference type="KEGG" id="jcu:105643637"/>
<dbReference type="GO" id="GO:0070300">
    <property type="term" value="F:phosphatidic acid binding"/>
    <property type="evidence" value="ECO:0007669"/>
    <property type="project" value="InterPro"/>
</dbReference>
<keyword evidence="2" id="KW-1185">Reference proteome</keyword>
<proteinExistence type="predicted"/>
<dbReference type="OrthoDB" id="512148at2759"/>
<evidence type="ECO:0000313" key="1">
    <source>
        <dbReference type="EMBL" id="KDP28015.1"/>
    </source>
</evidence>
<dbReference type="InterPro" id="IPR044160">
    <property type="entry name" value="TGD4-like"/>
</dbReference>
<reference evidence="1 2" key="1">
    <citation type="journal article" date="2014" name="PLoS ONE">
        <title>Global Analysis of Gene Expression Profiles in Physic Nut (Jatropha curcas L.) Seedlings Exposed to Salt Stress.</title>
        <authorList>
            <person name="Zhang L."/>
            <person name="Zhang C."/>
            <person name="Wu P."/>
            <person name="Chen Y."/>
            <person name="Li M."/>
            <person name="Jiang H."/>
            <person name="Wu G."/>
        </authorList>
    </citation>
    <scope>NUCLEOTIDE SEQUENCE [LARGE SCALE GENOMIC DNA]</scope>
    <source>
        <strain evidence="2">cv. GZQX0401</strain>
        <tissue evidence="1">Young leaves</tissue>
    </source>
</reference>
<dbReference type="GO" id="GO:1990052">
    <property type="term" value="P:ER to chloroplast lipid transport"/>
    <property type="evidence" value="ECO:0007669"/>
    <property type="project" value="InterPro"/>
</dbReference>
<evidence type="ECO:0000313" key="2">
    <source>
        <dbReference type="Proteomes" id="UP000027138"/>
    </source>
</evidence>
<gene>
    <name evidence="1" type="ORF">JCGZ_19095</name>
</gene>